<proteinExistence type="inferred from homology"/>
<dbReference type="InterPro" id="IPR008462">
    <property type="entry name" value="CsbD"/>
</dbReference>
<dbReference type="Pfam" id="PF05532">
    <property type="entry name" value="CsbD"/>
    <property type="match status" value="1"/>
</dbReference>
<name>A0ABU7K181_9NOCA</name>
<evidence type="ECO:0000259" key="3">
    <source>
        <dbReference type="Pfam" id="PF05532"/>
    </source>
</evidence>
<feature type="compositionally biased region" description="Basic and acidic residues" evidence="2">
    <location>
        <begin position="50"/>
        <end position="64"/>
    </location>
</feature>
<feature type="domain" description="CsbD-like" evidence="3">
    <location>
        <begin position="6"/>
        <end position="56"/>
    </location>
</feature>
<evidence type="ECO:0000313" key="4">
    <source>
        <dbReference type="EMBL" id="MEE2035594.1"/>
    </source>
</evidence>
<dbReference type="RefSeq" id="WP_330154864.1">
    <property type="nucleotide sequence ID" value="NZ_JAUZMZ010000406.1"/>
</dbReference>
<gene>
    <name evidence="4" type="ORF">Q8814_26430</name>
</gene>
<feature type="compositionally biased region" description="Basic and acidic residues" evidence="2">
    <location>
        <begin position="27"/>
        <end position="41"/>
    </location>
</feature>
<evidence type="ECO:0000256" key="2">
    <source>
        <dbReference type="SAM" id="MobiDB-lite"/>
    </source>
</evidence>
<dbReference type="SUPFAM" id="SSF69047">
    <property type="entry name" value="Hypothetical protein YjbJ"/>
    <property type="match status" value="1"/>
</dbReference>
<reference evidence="4 5" key="1">
    <citation type="submission" date="2023-08" db="EMBL/GenBank/DDBJ databases">
        <authorList>
            <person name="Girao M."/>
            <person name="Carvalho M.F."/>
        </authorList>
    </citation>
    <scope>NUCLEOTIDE SEQUENCE [LARGE SCALE GENOMIC DNA]</scope>
    <source>
        <strain evidence="4 5">CC-R104</strain>
    </source>
</reference>
<comment type="similarity">
    <text evidence="1">Belongs to the UPF0337 (CsbD) family.</text>
</comment>
<feature type="compositionally biased region" description="Basic and acidic residues" evidence="2">
    <location>
        <begin position="1"/>
        <end position="12"/>
    </location>
</feature>
<accession>A0ABU7K181</accession>
<evidence type="ECO:0000256" key="1">
    <source>
        <dbReference type="ARBA" id="ARBA00009129"/>
    </source>
</evidence>
<dbReference type="EMBL" id="JAUZMZ010000406">
    <property type="protein sequence ID" value="MEE2035594.1"/>
    <property type="molecule type" value="Genomic_DNA"/>
</dbReference>
<protein>
    <submittedName>
        <fullName evidence="4">CsbD family protein</fullName>
    </submittedName>
</protein>
<feature type="region of interest" description="Disordered" evidence="2">
    <location>
        <begin position="1"/>
        <end position="64"/>
    </location>
</feature>
<dbReference type="Proteomes" id="UP001331936">
    <property type="component" value="Unassembled WGS sequence"/>
</dbReference>
<evidence type="ECO:0000313" key="5">
    <source>
        <dbReference type="Proteomes" id="UP001331936"/>
    </source>
</evidence>
<dbReference type="InterPro" id="IPR036629">
    <property type="entry name" value="YjbJ_sf"/>
</dbReference>
<organism evidence="4 5">
    <name type="scientific">Rhodococcus chondri</name>
    <dbReference type="NCBI Taxonomy" id="3065941"/>
    <lineage>
        <taxon>Bacteria</taxon>
        <taxon>Bacillati</taxon>
        <taxon>Actinomycetota</taxon>
        <taxon>Actinomycetes</taxon>
        <taxon>Mycobacteriales</taxon>
        <taxon>Nocardiaceae</taxon>
        <taxon>Rhodococcus</taxon>
    </lineage>
</organism>
<dbReference type="Gene3D" id="1.10.1470.10">
    <property type="entry name" value="YjbJ"/>
    <property type="match status" value="1"/>
</dbReference>
<sequence>MDIGKKIRDKAQTAEGAVKKTVGKATGNERLEAEGRREQSKGHAKQAGSKIKEAGQKIKHVFER</sequence>
<keyword evidence="5" id="KW-1185">Reference proteome</keyword>
<comment type="caution">
    <text evidence="4">The sequence shown here is derived from an EMBL/GenBank/DDBJ whole genome shotgun (WGS) entry which is preliminary data.</text>
</comment>